<evidence type="ECO:0008006" key="4">
    <source>
        <dbReference type="Google" id="ProtNLM"/>
    </source>
</evidence>
<dbReference type="PIRSF" id="PIRSF029285">
    <property type="entry name" value="Aminopept"/>
    <property type="match status" value="1"/>
</dbReference>
<keyword evidence="3" id="KW-1185">Reference proteome</keyword>
<evidence type="ECO:0000313" key="3">
    <source>
        <dbReference type="Proteomes" id="UP000071778"/>
    </source>
</evidence>
<protein>
    <recommendedName>
        <fullName evidence="4">Aminopeptidase</fullName>
    </recommendedName>
</protein>
<dbReference type="EMBL" id="CP013235">
    <property type="protein sequence ID" value="AMP11752.1"/>
    <property type="molecule type" value="Genomic_DNA"/>
</dbReference>
<dbReference type="PROSITE" id="PS51257">
    <property type="entry name" value="PROKAR_LIPOPROTEIN"/>
    <property type="match status" value="1"/>
</dbReference>
<dbReference type="OrthoDB" id="357991at2"/>
<dbReference type="RefSeq" id="WP_061534664.1">
    <property type="nucleotide sequence ID" value="NZ_CP013233.1"/>
</dbReference>
<sequence>MSTRLRLVLCLVLLASGCAQVAYYGQAAHGEFSLLDRARPIDDWLADPGADAGLKAKLARTKQMRRFAISELGLPDNRSYTEYADLQRPFALWNVVAAPALSLEPKQWCFPIAGCVNYRGYFNQTAAQKFAMGLREQGFDVQVSGVPAYSTLGWFNDPLLSTFIKYPDGELARLIFHELAHQTVYAKDDTQFNESFAITVEQAGVERWLQAVGNQKMRDAYVQFEGRKEDFLALLLKCRKQLAANYASDVSDAQKLQRKAAIFSALQEDYQQLKLKWGGYTGFDRWFAEPLSNAHLALVATYYDLVPGFRALLAQQKTFPRFYAAVAKLAELSKDERHRQLDELAKKGTDVNSLVTMSE</sequence>
<evidence type="ECO:0000256" key="1">
    <source>
        <dbReference type="SAM" id="SignalP"/>
    </source>
</evidence>
<dbReference type="AlphaFoldDB" id="A0A127PVM1"/>
<dbReference type="PATRIC" id="fig|279058.17.peg.4413"/>
<dbReference type="Pfam" id="PF10023">
    <property type="entry name" value="Aminopep"/>
    <property type="match status" value="1"/>
</dbReference>
<reference evidence="2 3" key="1">
    <citation type="submission" date="2015-11" db="EMBL/GenBank/DDBJ databases">
        <title>Exploring the genomic traits of fungus-feeding bacterial genus Collimonas.</title>
        <authorList>
            <person name="Song C."/>
            <person name="Schmidt R."/>
            <person name="de Jager V."/>
            <person name="Krzyzanowska D."/>
            <person name="Jongedijk E."/>
            <person name="Cankar K."/>
            <person name="Beekwilder J."/>
            <person name="van Veen A."/>
            <person name="de Boer W."/>
            <person name="van Veen J.A."/>
            <person name="Garbeva P."/>
        </authorList>
    </citation>
    <scope>NUCLEOTIDE SEQUENCE [LARGE SCALE GENOMIC DNA]</scope>
    <source>
        <strain evidence="2 3">Ter282</strain>
    </source>
</reference>
<name>A0A127PVM1_9BURK</name>
<gene>
    <name evidence="2" type="ORF">CAter282_4087</name>
</gene>
<feature type="signal peptide" evidence="1">
    <location>
        <begin position="1"/>
        <end position="21"/>
    </location>
</feature>
<proteinExistence type="predicted"/>
<dbReference type="InterPro" id="IPR014553">
    <property type="entry name" value="Aminopept"/>
</dbReference>
<accession>A0A127PVM1</accession>
<dbReference type="Proteomes" id="UP000071778">
    <property type="component" value="Chromosome"/>
</dbReference>
<organism evidence="2 3">
    <name type="scientific">Collimonas arenae</name>
    <dbReference type="NCBI Taxonomy" id="279058"/>
    <lineage>
        <taxon>Bacteria</taxon>
        <taxon>Pseudomonadati</taxon>
        <taxon>Pseudomonadota</taxon>
        <taxon>Betaproteobacteria</taxon>
        <taxon>Burkholderiales</taxon>
        <taxon>Oxalobacteraceae</taxon>
        <taxon>Collimonas</taxon>
    </lineage>
</organism>
<keyword evidence="1" id="KW-0732">Signal</keyword>
<evidence type="ECO:0000313" key="2">
    <source>
        <dbReference type="EMBL" id="AMP11752.1"/>
    </source>
</evidence>
<feature type="chain" id="PRO_5007277244" description="Aminopeptidase" evidence="1">
    <location>
        <begin position="22"/>
        <end position="359"/>
    </location>
</feature>